<organism evidence="2 3">
    <name type="scientific">Abyssalbus ytuae</name>
    <dbReference type="NCBI Taxonomy" id="2926907"/>
    <lineage>
        <taxon>Bacteria</taxon>
        <taxon>Pseudomonadati</taxon>
        <taxon>Bacteroidota</taxon>
        <taxon>Flavobacteriia</taxon>
        <taxon>Flavobacteriales</taxon>
        <taxon>Flavobacteriaceae</taxon>
        <taxon>Abyssalbus</taxon>
    </lineage>
</organism>
<sequence>MKNPLKTILLIVGVVLIAYGLYTVFAPDAVIDAGPLHVEASDNSIDTKSILIIGIGVLAFLGAMFYKKK</sequence>
<proteinExistence type="predicted"/>
<accession>A0A9E6ZZT9</accession>
<protein>
    <submittedName>
        <fullName evidence="2">Uncharacterized protein</fullName>
    </submittedName>
</protein>
<dbReference type="Proteomes" id="UP000831290">
    <property type="component" value="Chromosome"/>
</dbReference>
<dbReference type="KEGG" id="fbm:MQE35_02545"/>
<feature type="transmembrane region" description="Helical" evidence="1">
    <location>
        <begin position="7"/>
        <end position="25"/>
    </location>
</feature>
<keyword evidence="1" id="KW-1133">Transmembrane helix</keyword>
<dbReference type="EMBL" id="CP094358">
    <property type="protein sequence ID" value="UOB18187.1"/>
    <property type="molecule type" value="Genomic_DNA"/>
</dbReference>
<name>A0A9E6ZZT9_9FLAO</name>
<evidence type="ECO:0000313" key="2">
    <source>
        <dbReference type="EMBL" id="UOB18187.1"/>
    </source>
</evidence>
<keyword evidence="1" id="KW-0472">Membrane</keyword>
<feature type="transmembrane region" description="Helical" evidence="1">
    <location>
        <begin position="45"/>
        <end position="66"/>
    </location>
</feature>
<evidence type="ECO:0000313" key="3">
    <source>
        <dbReference type="Proteomes" id="UP000831290"/>
    </source>
</evidence>
<evidence type="ECO:0000256" key="1">
    <source>
        <dbReference type="SAM" id="Phobius"/>
    </source>
</evidence>
<keyword evidence="3" id="KW-1185">Reference proteome</keyword>
<keyword evidence="1" id="KW-0812">Transmembrane</keyword>
<gene>
    <name evidence="2" type="ORF">MQE35_02545</name>
</gene>
<reference evidence="2" key="1">
    <citation type="submission" date="2022-03" db="EMBL/GenBank/DDBJ databases">
        <title>Description of Abyssus ytuae gen. nov., sp. nov., a novel member of the family Flavobacteriaceae isolated from the sediment of Mariana Trench.</title>
        <authorList>
            <person name="Zhang J."/>
            <person name="Xu X."/>
        </authorList>
    </citation>
    <scope>NUCLEOTIDE SEQUENCE</scope>
    <source>
        <strain evidence="2">MT3330</strain>
    </source>
</reference>
<dbReference type="RefSeq" id="WP_255844220.1">
    <property type="nucleotide sequence ID" value="NZ_CP094358.1"/>
</dbReference>
<dbReference type="AlphaFoldDB" id="A0A9E6ZZT9"/>